<accession>A0A1X1YF87</accession>
<gene>
    <name evidence="2" type="ORF">AWC16_15935</name>
</gene>
<dbReference type="Gene3D" id="3.30.2310.20">
    <property type="entry name" value="RelE-like"/>
    <property type="match status" value="1"/>
</dbReference>
<dbReference type="SUPFAM" id="SSF143011">
    <property type="entry name" value="RelE-like"/>
    <property type="match status" value="1"/>
</dbReference>
<comment type="caution">
    <text evidence="2">The sequence shown here is derived from an EMBL/GenBank/DDBJ whole genome shotgun (WGS) entry which is preliminary data.</text>
</comment>
<dbReference type="OrthoDB" id="3692655at2"/>
<dbReference type="InterPro" id="IPR035093">
    <property type="entry name" value="RelE/ParE_toxin_dom_sf"/>
</dbReference>
<evidence type="ECO:0000313" key="3">
    <source>
        <dbReference type="Proteomes" id="UP000193866"/>
    </source>
</evidence>
<dbReference type="STRING" id="1108812.AWC16_15935"/>
<name>A0A1X1YF87_9MYCO</name>
<reference evidence="2 3" key="1">
    <citation type="submission" date="2016-01" db="EMBL/GenBank/DDBJ databases">
        <title>The new phylogeny of the genus Mycobacterium.</title>
        <authorList>
            <person name="Tarcisio F."/>
            <person name="Conor M."/>
            <person name="Antonella G."/>
            <person name="Elisabetta G."/>
            <person name="Giulia F.S."/>
            <person name="Sara T."/>
            <person name="Anna F."/>
            <person name="Clotilde B."/>
            <person name="Roberto B."/>
            <person name="Veronica D.S."/>
            <person name="Fabio R."/>
            <person name="Monica P."/>
            <person name="Olivier J."/>
            <person name="Enrico T."/>
            <person name="Nicola S."/>
        </authorList>
    </citation>
    <scope>NUCLEOTIDE SEQUENCE [LARGE SCALE GENOMIC DNA]</scope>
    <source>
        <strain evidence="2 3">DSM 45394</strain>
    </source>
</reference>
<proteinExistence type="predicted"/>
<protein>
    <submittedName>
        <fullName evidence="2">Addiction module antitoxin</fullName>
    </submittedName>
</protein>
<evidence type="ECO:0000256" key="1">
    <source>
        <dbReference type="SAM" id="MobiDB-lite"/>
    </source>
</evidence>
<dbReference type="Proteomes" id="UP000193866">
    <property type="component" value="Unassembled WGS sequence"/>
</dbReference>
<sequence length="120" mass="13051">MARVQLTDDAKDDIRGLDGSVRTRVLKDLKKLEVSPSQRGDPLGSRNSGNLTGLRKLYVGPNKGYRAVFAAEGDDLAVVMVVAARADAECYEMAVARLTLMSDQNQQSEMVGLLRSIMGH</sequence>
<feature type="region of interest" description="Disordered" evidence="1">
    <location>
        <begin position="32"/>
        <end position="52"/>
    </location>
</feature>
<dbReference type="AlphaFoldDB" id="A0A1X1YF87"/>
<dbReference type="EMBL" id="LQPG01000027">
    <property type="protein sequence ID" value="ORW09695.1"/>
    <property type="molecule type" value="Genomic_DNA"/>
</dbReference>
<organism evidence="2 3">
    <name type="scientific">Mycolicibacter longobardus</name>
    <dbReference type="NCBI Taxonomy" id="1108812"/>
    <lineage>
        <taxon>Bacteria</taxon>
        <taxon>Bacillati</taxon>
        <taxon>Actinomycetota</taxon>
        <taxon>Actinomycetes</taxon>
        <taxon>Mycobacteriales</taxon>
        <taxon>Mycobacteriaceae</taxon>
        <taxon>Mycolicibacter</taxon>
    </lineage>
</organism>
<evidence type="ECO:0000313" key="2">
    <source>
        <dbReference type="EMBL" id="ORW09695.1"/>
    </source>
</evidence>
<keyword evidence="3" id="KW-1185">Reference proteome</keyword>